<dbReference type="EMBL" id="MU004395">
    <property type="protein sequence ID" value="KAF2652718.1"/>
    <property type="molecule type" value="Genomic_DNA"/>
</dbReference>
<keyword evidence="1" id="KW-1133">Transmembrane helix</keyword>
<accession>A0A6A6T1I5</accession>
<evidence type="ECO:0000313" key="2">
    <source>
        <dbReference type="EMBL" id="KAF2652718.1"/>
    </source>
</evidence>
<feature type="transmembrane region" description="Helical" evidence="1">
    <location>
        <begin position="6"/>
        <end position="26"/>
    </location>
</feature>
<reference evidence="2" key="1">
    <citation type="journal article" date="2020" name="Stud. Mycol.">
        <title>101 Dothideomycetes genomes: a test case for predicting lifestyles and emergence of pathogens.</title>
        <authorList>
            <person name="Haridas S."/>
            <person name="Albert R."/>
            <person name="Binder M."/>
            <person name="Bloem J."/>
            <person name="Labutti K."/>
            <person name="Salamov A."/>
            <person name="Andreopoulos B."/>
            <person name="Baker S."/>
            <person name="Barry K."/>
            <person name="Bills G."/>
            <person name="Bluhm B."/>
            <person name="Cannon C."/>
            <person name="Castanera R."/>
            <person name="Culley D."/>
            <person name="Daum C."/>
            <person name="Ezra D."/>
            <person name="Gonzalez J."/>
            <person name="Henrissat B."/>
            <person name="Kuo A."/>
            <person name="Liang C."/>
            <person name="Lipzen A."/>
            <person name="Lutzoni F."/>
            <person name="Magnuson J."/>
            <person name="Mondo S."/>
            <person name="Nolan M."/>
            <person name="Ohm R."/>
            <person name="Pangilinan J."/>
            <person name="Park H.-J."/>
            <person name="Ramirez L."/>
            <person name="Alfaro M."/>
            <person name="Sun H."/>
            <person name="Tritt A."/>
            <person name="Yoshinaga Y."/>
            <person name="Zwiers L.-H."/>
            <person name="Turgeon B."/>
            <person name="Goodwin S."/>
            <person name="Spatafora J."/>
            <person name="Crous P."/>
            <person name="Grigoriev I."/>
        </authorList>
    </citation>
    <scope>NUCLEOTIDE SEQUENCE</scope>
    <source>
        <strain evidence="2">CBS 122681</strain>
    </source>
</reference>
<dbReference type="Proteomes" id="UP000799324">
    <property type="component" value="Unassembled WGS sequence"/>
</dbReference>
<evidence type="ECO:0000313" key="3">
    <source>
        <dbReference type="Proteomes" id="UP000799324"/>
    </source>
</evidence>
<keyword evidence="1" id="KW-0472">Membrane</keyword>
<keyword evidence="1" id="KW-0812">Transmembrane</keyword>
<dbReference type="AlphaFoldDB" id="A0A6A6T1I5"/>
<organism evidence="2 3">
    <name type="scientific">Lophiostoma macrostomum CBS 122681</name>
    <dbReference type="NCBI Taxonomy" id="1314788"/>
    <lineage>
        <taxon>Eukaryota</taxon>
        <taxon>Fungi</taxon>
        <taxon>Dikarya</taxon>
        <taxon>Ascomycota</taxon>
        <taxon>Pezizomycotina</taxon>
        <taxon>Dothideomycetes</taxon>
        <taxon>Pleosporomycetidae</taxon>
        <taxon>Pleosporales</taxon>
        <taxon>Lophiostomataceae</taxon>
        <taxon>Lophiostoma</taxon>
    </lineage>
</organism>
<protein>
    <submittedName>
        <fullName evidence="2">Uncharacterized protein</fullName>
    </submittedName>
</protein>
<name>A0A6A6T1I5_9PLEO</name>
<sequence length="54" mass="5766">MAANALLPPPLSFLFVPSILISLSVFESSYTTNRANMLCATADSQTLTLTYPAT</sequence>
<dbReference type="OrthoDB" id="3801350at2759"/>
<evidence type="ECO:0000256" key="1">
    <source>
        <dbReference type="SAM" id="Phobius"/>
    </source>
</evidence>
<proteinExistence type="predicted"/>
<keyword evidence="3" id="KW-1185">Reference proteome</keyword>
<gene>
    <name evidence="2" type="ORF">K491DRAFT_695340</name>
</gene>